<dbReference type="PANTHER" id="PTHR46517:SF1">
    <property type="entry name" value="FRUCTOSE-2,6-BISPHOSPHATASE TIGAR"/>
    <property type="match status" value="1"/>
</dbReference>
<dbReference type="PANTHER" id="PTHR46517">
    <property type="entry name" value="FRUCTOSE-2,6-BISPHOSPHATASE TIGAR"/>
    <property type="match status" value="1"/>
</dbReference>
<keyword evidence="1" id="KW-0378">Hydrolase</keyword>
<dbReference type="EMBL" id="KZ819333">
    <property type="protein sequence ID" value="PWN19082.1"/>
    <property type="molecule type" value="Genomic_DNA"/>
</dbReference>
<evidence type="ECO:0000256" key="1">
    <source>
        <dbReference type="ARBA" id="ARBA00022801"/>
    </source>
</evidence>
<dbReference type="InterPro" id="IPR001345">
    <property type="entry name" value="PG/BPGM_mutase_AS"/>
</dbReference>
<dbReference type="GO" id="GO:0004331">
    <property type="term" value="F:fructose-2,6-bisphosphate 2-phosphatase activity"/>
    <property type="evidence" value="ECO:0007669"/>
    <property type="project" value="TreeGrafter"/>
</dbReference>
<evidence type="ECO:0000313" key="5">
    <source>
        <dbReference type="Proteomes" id="UP000245942"/>
    </source>
</evidence>
<dbReference type="GeneID" id="37014863"/>
<gene>
    <name evidence="4" type="ORF">BCV69DRAFT_284678</name>
</gene>
<name>A0A316U107_9BASI</name>
<dbReference type="GO" id="GO:0005829">
    <property type="term" value="C:cytosol"/>
    <property type="evidence" value="ECO:0007669"/>
    <property type="project" value="TreeGrafter"/>
</dbReference>
<evidence type="ECO:0000256" key="3">
    <source>
        <dbReference type="PIRSR" id="PIRSR613078-2"/>
    </source>
</evidence>
<feature type="binding site" evidence="3">
    <location>
        <begin position="60"/>
        <end position="67"/>
    </location>
    <ligand>
        <name>substrate</name>
    </ligand>
</feature>
<organism evidence="4 5">
    <name type="scientific">Pseudomicrostroma glucosiphilum</name>
    <dbReference type="NCBI Taxonomy" id="1684307"/>
    <lineage>
        <taxon>Eukaryota</taxon>
        <taxon>Fungi</taxon>
        <taxon>Dikarya</taxon>
        <taxon>Basidiomycota</taxon>
        <taxon>Ustilaginomycotina</taxon>
        <taxon>Exobasidiomycetes</taxon>
        <taxon>Microstromatales</taxon>
        <taxon>Microstromatales incertae sedis</taxon>
        <taxon>Pseudomicrostroma</taxon>
    </lineage>
</organism>
<feature type="binding site" evidence="3">
    <location>
        <position position="110"/>
    </location>
    <ligand>
        <name>substrate</name>
    </ligand>
</feature>
<dbReference type="InterPro" id="IPR051695">
    <property type="entry name" value="Phosphoglycerate_Mutase"/>
</dbReference>
<feature type="active site" description="Tele-phosphohistidine intermediate" evidence="2">
    <location>
        <position position="61"/>
    </location>
</feature>
<dbReference type="SMART" id="SM00855">
    <property type="entry name" value="PGAM"/>
    <property type="match status" value="1"/>
</dbReference>
<dbReference type="Pfam" id="PF00300">
    <property type="entry name" value="His_Phos_1"/>
    <property type="match status" value="1"/>
</dbReference>
<evidence type="ECO:0000256" key="2">
    <source>
        <dbReference type="PIRSR" id="PIRSR613078-1"/>
    </source>
</evidence>
<proteinExistence type="predicted"/>
<dbReference type="GO" id="GO:0043456">
    <property type="term" value="P:regulation of pentose-phosphate shunt"/>
    <property type="evidence" value="ECO:0007669"/>
    <property type="project" value="TreeGrafter"/>
</dbReference>
<protein>
    <submittedName>
        <fullName evidence="4">Phosphoglycerate mutase-like protein</fullName>
    </submittedName>
</protein>
<keyword evidence="5" id="KW-1185">Reference proteome</keyword>
<dbReference type="SUPFAM" id="SSF53254">
    <property type="entry name" value="Phosphoglycerate mutase-like"/>
    <property type="match status" value="1"/>
</dbReference>
<dbReference type="RefSeq" id="XP_025346242.1">
    <property type="nucleotide sequence ID" value="XM_025493129.1"/>
</dbReference>
<dbReference type="AlphaFoldDB" id="A0A316U107"/>
<sequence>MPQSEAWEDVPQDASLSFGKHFHDLLQAYRGGLVANSNGSLGSQGQFGGRRPILRVLMVRHGETAYNVQGIIQGQMDTPLNALGRKQALLTGRALANTPLDAVYSSPLQRTMDTAAAIHGSHPARAAIAVVPDDRLKERAFGSLEGKSYKGKKGDTIPGIEKTQELQDRVASFWNDLIEREAKQAQEEQDRGDIRTVLLVGHGAALSALLEVLTPYALLEPGVQPSRLWNCSITEMAVFLPRLHAARTSNGESSASSWKVKPTHLLREAGAKGEQFERSVALTRWAGECTKRARQT</sequence>
<dbReference type="Proteomes" id="UP000245942">
    <property type="component" value="Unassembled WGS sequence"/>
</dbReference>
<dbReference type="CDD" id="cd07067">
    <property type="entry name" value="HP_PGM_like"/>
    <property type="match status" value="1"/>
</dbReference>
<feature type="active site" description="Proton donor/acceptor" evidence="2">
    <location>
        <position position="138"/>
    </location>
</feature>
<dbReference type="OrthoDB" id="354304at2759"/>
<dbReference type="InterPro" id="IPR013078">
    <property type="entry name" value="His_Pase_superF_clade-1"/>
</dbReference>
<dbReference type="Gene3D" id="3.40.50.1240">
    <property type="entry name" value="Phosphoglycerate mutase-like"/>
    <property type="match status" value="1"/>
</dbReference>
<evidence type="ECO:0000313" key="4">
    <source>
        <dbReference type="EMBL" id="PWN19082.1"/>
    </source>
</evidence>
<dbReference type="PROSITE" id="PS00175">
    <property type="entry name" value="PG_MUTASE"/>
    <property type="match status" value="1"/>
</dbReference>
<dbReference type="InterPro" id="IPR029033">
    <property type="entry name" value="His_PPase_superfam"/>
</dbReference>
<accession>A0A316U107</accession>
<dbReference type="STRING" id="1684307.A0A316U107"/>
<dbReference type="GO" id="GO:0045820">
    <property type="term" value="P:negative regulation of glycolytic process"/>
    <property type="evidence" value="ECO:0007669"/>
    <property type="project" value="TreeGrafter"/>
</dbReference>
<reference evidence="4 5" key="1">
    <citation type="journal article" date="2018" name="Mol. Biol. Evol.">
        <title>Broad Genomic Sampling Reveals a Smut Pathogenic Ancestry of the Fungal Clade Ustilaginomycotina.</title>
        <authorList>
            <person name="Kijpornyongpan T."/>
            <person name="Mondo S.J."/>
            <person name="Barry K."/>
            <person name="Sandor L."/>
            <person name="Lee J."/>
            <person name="Lipzen A."/>
            <person name="Pangilinan J."/>
            <person name="LaButti K."/>
            <person name="Hainaut M."/>
            <person name="Henrissat B."/>
            <person name="Grigoriev I.V."/>
            <person name="Spatafora J.W."/>
            <person name="Aime M.C."/>
        </authorList>
    </citation>
    <scope>NUCLEOTIDE SEQUENCE [LARGE SCALE GENOMIC DNA]</scope>
    <source>
        <strain evidence="4 5">MCA 4718</strain>
    </source>
</reference>